<dbReference type="InterPro" id="IPR011250">
    <property type="entry name" value="OMP/PagP_B-barrel"/>
</dbReference>
<dbReference type="SUPFAM" id="SSF56925">
    <property type="entry name" value="OMPA-like"/>
    <property type="match status" value="1"/>
</dbReference>
<dbReference type="RefSeq" id="WP_311427654.1">
    <property type="nucleotide sequence ID" value="NZ_JAVRIA010000004.1"/>
</dbReference>
<dbReference type="Proteomes" id="UP001259492">
    <property type="component" value="Unassembled WGS sequence"/>
</dbReference>
<keyword evidence="3" id="KW-1185">Reference proteome</keyword>
<evidence type="ECO:0000313" key="3">
    <source>
        <dbReference type="Proteomes" id="UP001259492"/>
    </source>
</evidence>
<name>A0ABU2YL54_9FLAO</name>
<evidence type="ECO:0000313" key="2">
    <source>
        <dbReference type="EMBL" id="MDT0558889.1"/>
    </source>
</evidence>
<organism evidence="2 3">
    <name type="scientific">Microcosmobacter mediterraneus</name>
    <dbReference type="NCBI Taxonomy" id="3075607"/>
    <lineage>
        <taxon>Bacteria</taxon>
        <taxon>Pseudomonadati</taxon>
        <taxon>Bacteroidota</taxon>
        <taxon>Flavobacteriia</taxon>
        <taxon>Flavobacteriales</taxon>
        <taxon>Flavobacteriaceae</taxon>
        <taxon>Microcosmobacter</taxon>
    </lineage>
</organism>
<protein>
    <submittedName>
        <fullName evidence="2">Porin family protein</fullName>
    </submittedName>
</protein>
<dbReference type="InterPro" id="IPR025665">
    <property type="entry name" value="Beta-barrel_OMP_2"/>
</dbReference>
<reference evidence="2 3" key="1">
    <citation type="submission" date="2023-09" db="EMBL/GenBank/DDBJ databases">
        <authorList>
            <person name="Rey-Velasco X."/>
        </authorList>
    </citation>
    <scope>NUCLEOTIDE SEQUENCE [LARGE SCALE GENOMIC DNA]</scope>
    <source>
        <strain evidence="2 3">W332</strain>
    </source>
</reference>
<gene>
    <name evidence="2" type="ORF">RM697_09530</name>
</gene>
<feature type="domain" description="Outer membrane protein beta-barrel" evidence="1">
    <location>
        <begin position="18"/>
        <end position="155"/>
    </location>
</feature>
<sequence length="176" mass="19735">MKTYITVLVFLLTTTILQAQDIKYGVKGGMSVSNMDYKDTPINRNEHRNGFVFGVFVEYGLTENLALVPELQFSGEGSNKEGFRNDYLNLPVILKYTFFEKLGVGLGPQAGLKVNKKDDGFKNVVFSGVGYIEYQLTDDFAIDARYNYGFSNVFDDKPGFPEAKSGVIQFGINYKI</sequence>
<accession>A0ABU2YL54</accession>
<dbReference type="Pfam" id="PF13568">
    <property type="entry name" value="OMP_b-brl_2"/>
    <property type="match status" value="1"/>
</dbReference>
<evidence type="ECO:0000259" key="1">
    <source>
        <dbReference type="Pfam" id="PF13568"/>
    </source>
</evidence>
<dbReference type="EMBL" id="JAVRIA010000004">
    <property type="protein sequence ID" value="MDT0558889.1"/>
    <property type="molecule type" value="Genomic_DNA"/>
</dbReference>
<comment type="caution">
    <text evidence="2">The sequence shown here is derived from an EMBL/GenBank/DDBJ whole genome shotgun (WGS) entry which is preliminary data.</text>
</comment>
<proteinExistence type="predicted"/>